<evidence type="ECO:0000313" key="3">
    <source>
        <dbReference type="EMBL" id="MCV7387621.1"/>
    </source>
</evidence>
<feature type="region of interest" description="Disordered" evidence="1">
    <location>
        <begin position="310"/>
        <end position="368"/>
    </location>
</feature>
<reference evidence="3" key="1">
    <citation type="submission" date="2020-07" db="EMBL/GenBank/DDBJ databases">
        <authorList>
            <person name="Pettersson B.M.F."/>
            <person name="Behra P.R.K."/>
            <person name="Ramesh M."/>
            <person name="Das S."/>
            <person name="Dasgupta S."/>
            <person name="Kirsebom L.A."/>
        </authorList>
    </citation>
    <scope>NUCLEOTIDE SEQUENCE</scope>
    <source>
        <strain evidence="3">DSM 44242</strain>
    </source>
</reference>
<evidence type="ECO:0000256" key="1">
    <source>
        <dbReference type="SAM" id="MobiDB-lite"/>
    </source>
</evidence>
<dbReference type="AlphaFoldDB" id="A0AAW5SZ71"/>
<feature type="compositionally biased region" description="Low complexity" evidence="1">
    <location>
        <begin position="310"/>
        <end position="340"/>
    </location>
</feature>
<dbReference type="InterPro" id="IPR055583">
    <property type="entry name" value="DUF7159"/>
</dbReference>
<reference evidence="3" key="2">
    <citation type="journal article" date="2022" name="BMC Genomics">
        <title>Comparative genome analysis of mycobacteria focusing on tRNA and non-coding RNA.</title>
        <authorList>
            <person name="Behra P.R.K."/>
            <person name="Pettersson B.M.F."/>
            <person name="Ramesh M."/>
            <person name="Das S."/>
            <person name="Dasgupta S."/>
            <person name="Kirsebom L.A."/>
        </authorList>
    </citation>
    <scope>NUCLEOTIDE SEQUENCE</scope>
    <source>
        <strain evidence="3">DSM 44242</strain>
    </source>
</reference>
<comment type="caution">
    <text evidence="3">The sequence shown here is derived from an EMBL/GenBank/DDBJ whole genome shotgun (WGS) entry which is preliminary data.</text>
</comment>
<protein>
    <recommendedName>
        <fullName evidence="2">DUF7159 domain-containing protein</fullName>
    </recommendedName>
</protein>
<gene>
    <name evidence="3" type="ORF">H5P34_06130</name>
</gene>
<accession>A0AAW5SZ71</accession>
<name>A0AAW5SZ71_9MYCO</name>
<evidence type="ECO:0000259" key="2">
    <source>
        <dbReference type="Pfam" id="PF23717"/>
    </source>
</evidence>
<dbReference type="Proteomes" id="UP001141659">
    <property type="component" value="Unassembled WGS sequence"/>
</dbReference>
<evidence type="ECO:0000313" key="4">
    <source>
        <dbReference type="Proteomes" id="UP001141659"/>
    </source>
</evidence>
<organism evidence="3 4">
    <name type="scientific">Mycolicibacterium porcinum</name>
    <dbReference type="NCBI Taxonomy" id="39693"/>
    <lineage>
        <taxon>Bacteria</taxon>
        <taxon>Bacillati</taxon>
        <taxon>Actinomycetota</taxon>
        <taxon>Actinomycetes</taxon>
        <taxon>Mycobacteriales</taxon>
        <taxon>Mycobacteriaceae</taxon>
        <taxon>Mycolicibacterium</taxon>
    </lineage>
</organism>
<dbReference type="EMBL" id="JACKVC010000009">
    <property type="protein sequence ID" value="MCV7387621.1"/>
    <property type="molecule type" value="Genomic_DNA"/>
</dbReference>
<feature type="compositionally biased region" description="Pro residues" evidence="1">
    <location>
        <begin position="355"/>
        <end position="365"/>
    </location>
</feature>
<dbReference type="Pfam" id="PF23717">
    <property type="entry name" value="DUF7159"/>
    <property type="match status" value="1"/>
</dbReference>
<sequence>MRTVLGLSVTSHGIAWALIDGDGSSGDVTPLDDDAFEVEFADQRAARAAAAARSARAIAASSGQDVAAIGVAWHGLGADDGGDRLTELLDRLAAAGFDDVRVVAEHAGTDELDDDAQVRDAQAAARAVATNAVAPAPKPTGYRPPAPCTHRAARVVAAAAATVAAGMLTVGSQFTEPAPIPAADESDITAAAVPAPRVVTVAAPRLPERAAVTTPPSEARTLEQVAGPVEQAPAAEPVVAAHVTSAEPVAPLPRAQPVAAVQTVVPQPVSVVQLTVPAQAPASSNVQAQPPAGVSAAHLPAAQPHLPAAETHVAADPSPGPAVAPAAPAPSAVPASAPAPALAPAPMPAAVSAPVPTPAPAPATPADPISGWLLAAMP</sequence>
<proteinExistence type="predicted"/>
<dbReference type="RefSeq" id="WP_160117188.1">
    <property type="nucleotide sequence ID" value="NZ_JACKVC010000009.1"/>
</dbReference>
<feature type="domain" description="DUF7159" evidence="2">
    <location>
        <begin position="3"/>
        <end position="112"/>
    </location>
</feature>